<dbReference type="PANTHER" id="PTHR43130:SF3">
    <property type="entry name" value="HTH-TYPE TRANSCRIPTIONAL REGULATOR RV1931C"/>
    <property type="match status" value="1"/>
</dbReference>
<reference evidence="2" key="1">
    <citation type="submission" date="2023-06" db="EMBL/GenBank/DDBJ databases">
        <title>Genomic of Parafulvivirga corallium.</title>
        <authorList>
            <person name="Wang G."/>
        </authorList>
    </citation>
    <scope>NUCLEOTIDE SEQUENCE</scope>
    <source>
        <strain evidence="2">BMA10</strain>
    </source>
</reference>
<feature type="domain" description="DJ-1/PfpI" evidence="1">
    <location>
        <begin position="53"/>
        <end position="210"/>
    </location>
</feature>
<dbReference type="Pfam" id="PF01965">
    <property type="entry name" value="DJ-1_PfpI"/>
    <property type="match status" value="1"/>
</dbReference>
<protein>
    <submittedName>
        <fullName evidence="2">DJ-1/PfpI family protein</fullName>
    </submittedName>
</protein>
<dbReference type="InterPro" id="IPR052158">
    <property type="entry name" value="INH-QAR"/>
</dbReference>
<sequence>MKDIMLLWTIVVISACSQDNQQLPETMNQSNPGVLDQEIGYDRNELNSNLPTIGILIFDSFLTSEVIAPLDVFAKPTAQGKDLFNVILIGKENKIYRSEEGLNVLPDITTDQAPNLDVLVVPSSYDPIKQQEDQELIKFIQKQHKNTQYTASHCAGAFLLAEAGIVNNKKVVTYVTGGEALQEQYPALRVMDDGEVSVMVDGKIISSNGALVSYIASLDLLEKLTDSDHRKYVEDQLYLDRLKDDR</sequence>
<dbReference type="EMBL" id="JAUJEA010000001">
    <property type="protein sequence ID" value="MDN5200261.1"/>
    <property type="molecule type" value="Genomic_DNA"/>
</dbReference>
<dbReference type="InterPro" id="IPR029062">
    <property type="entry name" value="Class_I_gatase-like"/>
</dbReference>
<proteinExistence type="predicted"/>
<name>A0ABT8KHR4_9BACT</name>
<gene>
    <name evidence="2" type="ORF">QQ008_02790</name>
</gene>
<dbReference type="Gene3D" id="3.40.50.880">
    <property type="match status" value="1"/>
</dbReference>
<keyword evidence="3" id="KW-1185">Reference proteome</keyword>
<evidence type="ECO:0000259" key="1">
    <source>
        <dbReference type="Pfam" id="PF01965"/>
    </source>
</evidence>
<organism evidence="2 3">
    <name type="scientific">Splendidivirga corallicola</name>
    <dbReference type="NCBI Taxonomy" id="3051826"/>
    <lineage>
        <taxon>Bacteria</taxon>
        <taxon>Pseudomonadati</taxon>
        <taxon>Bacteroidota</taxon>
        <taxon>Cytophagia</taxon>
        <taxon>Cytophagales</taxon>
        <taxon>Splendidivirgaceae</taxon>
        <taxon>Splendidivirga</taxon>
    </lineage>
</organism>
<dbReference type="SUPFAM" id="SSF52317">
    <property type="entry name" value="Class I glutamine amidotransferase-like"/>
    <property type="match status" value="1"/>
</dbReference>
<dbReference type="Proteomes" id="UP001172082">
    <property type="component" value="Unassembled WGS sequence"/>
</dbReference>
<evidence type="ECO:0000313" key="2">
    <source>
        <dbReference type="EMBL" id="MDN5200261.1"/>
    </source>
</evidence>
<comment type="caution">
    <text evidence="2">The sequence shown here is derived from an EMBL/GenBank/DDBJ whole genome shotgun (WGS) entry which is preliminary data.</text>
</comment>
<evidence type="ECO:0000313" key="3">
    <source>
        <dbReference type="Proteomes" id="UP001172082"/>
    </source>
</evidence>
<dbReference type="RefSeq" id="WP_346750286.1">
    <property type="nucleotide sequence ID" value="NZ_JAUJEA010000001.1"/>
</dbReference>
<dbReference type="PANTHER" id="PTHR43130">
    <property type="entry name" value="ARAC-FAMILY TRANSCRIPTIONAL REGULATOR"/>
    <property type="match status" value="1"/>
</dbReference>
<dbReference type="PROSITE" id="PS51257">
    <property type="entry name" value="PROKAR_LIPOPROTEIN"/>
    <property type="match status" value="1"/>
</dbReference>
<dbReference type="InterPro" id="IPR002818">
    <property type="entry name" value="DJ-1/PfpI"/>
</dbReference>
<accession>A0ABT8KHR4</accession>